<dbReference type="InterPro" id="IPR000777">
    <property type="entry name" value="HIV1_Gp120"/>
</dbReference>
<comment type="PTM">
    <text evidence="32">Palmitoylation of the transmembrane protein and of Env polyprotein (prior to its proteolytic cleavage) is essential for their association with host cell membrane lipid rafts. Palmitoylation is therefore required for envelope trafficking to classical lipid rafts, but not for viral replication.</text>
</comment>
<evidence type="ECO:0000256" key="18">
    <source>
        <dbReference type="ARBA" id="ARBA00022844"/>
    </source>
</evidence>
<feature type="coiled-coil region" evidence="32">
    <location>
        <begin position="636"/>
        <end position="670"/>
    </location>
</feature>
<evidence type="ECO:0000256" key="7">
    <source>
        <dbReference type="ARBA" id="ARBA00022506"/>
    </source>
</evidence>
<dbReference type="GO" id="GO:0044175">
    <property type="term" value="C:host cell endosome membrane"/>
    <property type="evidence" value="ECO:0007669"/>
    <property type="project" value="UniProtKB-SubCell"/>
</dbReference>
<dbReference type="GO" id="GO:0052031">
    <property type="term" value="P:symbiont-mediated perturbation of host defense response"/>
    <property type="evidence" value="ECO:0007669"/>
    <property type="project" value="UniProtKB-UniRule"/>
</dbReference>
<organism evidence="36">
    <name type="scientific">Human immunodeficiency virus type 1</name>
    <name type="common">HIV-1</name>
    <dbReference type="NCBI Taxonomy" id="11676"/>
    <lineage>
        <taxon>Viruses</taxon>
        <taxon>Riboviria</taxon>
        <taxon>Pararnavirae</taxon>
        <taxon>Artverviricota</taxon>
        <taxon>Revtraviricetes</taxon>
        <taxon>Ortervirales</taxon>
        <taxon>Retroviridae</taxon>
        <taxon>Orthoretrovirinae</taxon>
        <taxon>Lentivirus</taxon>
        <taxon>Lentivirus humimdef1</taxon>
    </lineage>
</organism>
<dbReference type="GO" id="GO:0019064">
    <property type="term" value="P:fusion of virus membrane with host plasma membrane"/>
    <property type="evidence" value="ECO:0007669"/>
    <property type="project" value="UniProtKB-UniRule"/>
</dbReference>
<comment type="domain">
    <text evidence="32">The CD4-binding region is targeted by the antibody b12.</text>
</comment>
<evidence type="ECO:0000313" key="36">
    <source>
        <dbReference type="EMBL" id="AYX65045.1"/>
    </source>
</evidence>
<comment type="PTM">
    <text evidence="32">Highly glycosylated by host. The high number of glycan on the protein is reffered to as 'glycan shield' because it contributes to hide protein sequence from adaptive immune system.</text>
</comment>
<dbReference type="Gene3D" id="1.10.287.210">
    <property type="match status" value="1"/>
</dbReference>
<dbReference type="GO" id="GO:0055036">
    <property type="term" value="C:virion membrane"/>
    <property type="evidence" value="ECO:0007669"/>
    <property type="project" value="UniProtKB-SubCell"/>
</dbReference>
<name>A0A3G5PTF2_HV1</name>
<feature type="short sequence motif" description="YXXL motif; contains endocytosis signal" evidence="32">
    <location>
        <begin position="715"/>
        <end position="718"/>
    </location>
</feature>
<dbReference type="GO" id="GO:0039654">
    <property type="term" value="P:fusion of virus membrane with host endosome membrane"/>
    <property type="evidence" value="ECO:0007669"/>
    <property type="project" value="UniProtKB-UniRule"/>
</dbReference>
<dbReference type="InterPro" id="IPR037527">
    <property type="entry name" value="Gp160"/>
</dbReference>
<dbReference type="InterPro" id="IPR000328">
    <property type="entry name" value="GP41-like"/>
</dbReference>
<dbReference type="GO" id="GO:1903908">
    <property type="term" value="P:positive regulation of plasma membrane raft polarization"/>
    <property type="evidence" value="ECO:0007669"/>
    <property type="project" value="UniProtKB-UniRule"/>
</dbReference>
<evidence type="ECO:0000256" key="22">
    <source>
        <dbReference type="ARBA" id="ARBA00022989"/>
    </source>
</evidence>
<feature type="disulfide bond" evidence="32">
    <location>
        <begin position="231"/>
        <end position="242"/>
    </location>
</feature>
<dbReference type="FunFam" id="2.170.40.20:FF:000004">
    <property type="entry name" value="Envelope glycoprotein gp160"/>
    <property type="match status" value="1"/>
</dbReference>
<evidence type="ECO:0000256" key="12">
    <source>
        <dbReference type="ARBA" id="ARBA00022595"/>
    </source>
</evidence>
<comment type="domain">
    <text evidence="32">The YXXL motif is involved in determining the exact site of viral release at the surface of infected mononuclear cells and promotes endocytosis. YXXL and di-leucine endocytosis motifs interact directly or indirectly with the clathrin adapter complexes, opperate independently, and their activities are not additive.</text>
</comment>
<keyword evidence="28 32" id="KW-0325">Glycoprotein</keyword>
<organismHost>
    <name type="scientific">Homo sapiens</name>
    <name type="common">Human</name>
    <dbReference type="NCBI Taxonomy" id="9606"/>
</organismHost>
<evidence type="ECO:0000256" key="3">
    <source>
        <dbReference type="ARBA" id="ARBA00004505"/>
    </source>
</evidence>
<comment type="subunit">
    <text evidence="32">The mature envelope protein (Env) consists of a homotrimer of non-covalently associated gp120-gp41 heterodimers. The resulting complex protrudes from the virus surface as a spike. There seems to be as few as 10 spikes on the average virion. Surface protein gp120 interacts with host CD4, CCR5 and CXCR4. Gp120 also interacts with the C-type lectins CD209/DC-SIGN and CLEC4M/DC-SIGNR (collectively referred to as DC-SIGN(R)). Gp120 and gp41 interact with GalCer. Gp120 interacts with host ITGA4/ITGB7 complex; on CD4+ T-cells, this interaction results in rapid activation of integrin ITGAL/LFA-1, which facilitates efficient cell-to-cell spreading of HIV-1. Gp120 interacts with cell-associated heparan sulfate; this interaction increases virus infectivity on permissive cells and may be involved in infection of CD4- cells.</text>
</comment>
<keyword evidence="22 32" id="KW-1133">Transmembrane helix</keyword>
<keyword evidence="30 32" id="KW-0449">Lipoprotein</keyword>
<evidence type="ECO:0000256" key="11">
    <source>
        <dbReference type="ARBA" id="ARBA00022581"/>
    </source>
</evidence>
<comment type="subcellular location">
    <molecule>Transmembrane protein gp41</molecule>
    <subcellularLocation>
        <location evidence="32">Virion membrane</location>
        <topology evidence="32">Single-pass type I membrane protein</topology>
    </subcellularLocation>
    <subcellularLocation>
        <location evidence="32">Host cell membrane</location>
        <topology evidence="32">Single-pass type I membrane protein</topology>
    </subcellularLocation>
    <subcellularLocation>
        <location evidence="32">Host endosome membrane</location>
        <topology evidence="32">Single-pass type I membrane protein</topology>
    </subcellularLocation>
    <text evidence="32">It is probably concentrated at the site of budding and incorporated into the virions possibly by contacts between the cytoplasmic tail of Env and the N-terminus of Gag.</text>
</comment>
<dbReference type="HAMAP" id="MF_04083">
    <property type="entry name" value="HIV_ENV"/>
    <property type="match status" value="1"/>
</dbReference>
<dbReference type="GO" id="GO:0075512">
    <property type="term" value="P:clathrin-dependent endocytosis of virus by host cell"/>
    <property type="evidence" value="ECO:0007669"/>
    <property type="project" value="UniProtKB-UniRule"/>
</dbReference>
<sequence>MRVRGMLKNYQQWWIWGILGFWMVMNCNVRGNLWVTVYYGVPVWKDAKTTLFCASNAQAVEREVHNVWATHACVPTDPNPQEIVLGNVTENFNMWKNDMVDQMHEDIISLWDEGLKPCVKLTPLCVTLDCTEVNTTKDSNNDTSSAGNSSANYEEIRNCTFNATTEIKDKKKKEHALFYKLDIVKLDGNNSHSYRLINCNTSAITQACPKVSFDPIPIHYCAPAGYAILKCNNRTFNGTGPCHNVSTVQCTHGIKPVVSTQLLLNGSLAEGDIIIRSENLTENHKTIIVHLNESVNIVCTRPNNNTRRSIRIGPGQTFYATGDIIGDIRQAYCNISKQEWNRTLQQVGKKLKEHFPNKTIKFDEASGGDLEITTHSFNCRGEFFYCNTSALFNSTYYPNSTDTNNTGSNSSSMITIPCRIKQIINMWQGVGRAIYASPVAGNITCVSNITGLLLTRDGGTDNDTNITETFRPGGGNMKDNWRSELYKYKVVEIKPLGIAPTPAKRRVVGREKRAVGVVGAMILGFLGTAGSTMGAAAVTLTVQARQLLSGIVQQQSNLLRAIEAQQHMLQLTVWGIKQLQARVLAIERYLEDQQLLGIWGCSGKLICPTAVPWNASWSNKSQEEIWGDLTWMEWDREISNYTNIIYGLLEKSQTQQEQNEKDLLALDSWKNLWNWFSITQWLWYIKIFIMIVGGLIGLRIIFAVLSIVNRVRQGYSPLSFQTLIPHQREPDRLGRIEEEGGEPDRDRSIRLVNGFLALFWDDLRSLCLFSYHRLRDFLLVTARAVELLGHSSLRGLQKGWGALKYLGNLVQYWGGELKRSAISLLDTVAIVVAEGTDRIIEAIQRIGRAIFNIPRRIRQGFEAALI</sequence>
<feature type="site" description="Cleavage; by host furin" evidence="32">
    <location>
        <begin position="513"/>
        <end position="514"/>
    </location>
</feature>
<comment type="miscellaneous">
    <text evidence="32">Inhibitors targeting HIV-1 viral envelope proteins are used as antiretroviral drugs. Attachment of virions to the cell surface via non-specific interactions and CD4 binding can be blocked by inhibitors that include cyanovirin-N, cyclotriazadisulfonamide analogs, PRO 2000, TNX 355 and PRO 542. In addition, BMS 806 can block CD4-induced conformational changes. Env interactions with the coreceptor molecules can be targeted by CCR5 antagonists including SCH-D, maraviroc (UK 427857) and aplaviroc (GW 873140), and the CXCR4 antagonist AMD 070. Fusion of viral and cellular membranes can be inhibited by peptides such as enfuvirtide and tifuvirtide (T 1249). Resistance to inhibitors associated with mutations in Env are observed. Most of the time, single mutations confer only a modest reduction in drug susceptibility. Combination of several mutations is usually required to develop a high-level drug resistance.</text>
</comment>
<keyword evidence="19 32" id="KW-1043">Host membrane</keyword>
<keyword evidence="16 32" id="KW-0732">Signal</keyword>
<keyword evidence="13 32" id="KW-0165">Cleavage on pair of basic residues</keyword>
<evidence type="ECO:0000259" key="35">
    <source>
        <dbReference type="Pfam" id="PF00517"/>
    </source>
</evidence>
<keyword evidence="24 32" id="KW-0175">Coiled coil</keyword>
<evidence type="ECO:0000256" key="33">
    <source>
        <dbReference type="RuleBase" id="RU363095"/>
    </source>
</evidence>
<dbReference type="CDD" id="cd09909">
    <property type="entry name" value="HIV-1-like_HR1-HR2"/>
    <property type="match status" value="1"/>
</dbReference>
<keyword evidence="15 32" id="KW-0053">Apoptosis</keyword>
<keyword evidence="18 32" id="KW-0946">Virion</keyword>
<dbReference type="Pfam" id="PF00516">
    <property type="entry name" value="GP120"/>
    <property type="match status" value="1"/>
</dbReference>
<keyword evidence="27 32" id="KW-1015">Disulfide bond</keyword>
<evidence type="ECO:0000259" key="34">
    <source>
        <dbReference type="Pfam" id="PF00516"/>
    </source>
</evidence>
<feature type="chain" id="PRO_5023404264" description="Envelope glycoprotein gp160" evidence="32">
    <location>
        <begin position="32"/>
        <end position="866"/>
    </location>
</feature>
<dbReference type="GO" id="GO:0016020">
    <property type="term" value="C:membrane"/>
    <property type="evidence" value="ECO:0007669"/>
    <property type="project" value="UniProtKB-UniRule"/>
</dbReference>
<comment type="domain">
    <text evidence="32">Some of the most genetically diverse regions of the viral genome are present in Env. They are called variable regions 1 through 5 (V1 through V5). Coreceptor usage of gp120 is determined mainly by the primary structure of the third variable region (V3) in the outer domain of gp120. The sequence of V3 determines which coreceptor, CCR5 and/or CXCR4 (corresponding to R5/macrophage, X4/T cell and R5X4/T cell and macrophage tropism), is used to trigger the fusion potential of the Env complex, and hence which cells the virus can infect. Binding to CCR5 involves a region adjacent in addition to V3.</text>
</comment>
<feature type="region of interest" description="Immunosuppression" evidence="32">
    <location>
        <begin position="577"/>
        <end position="595"/>
    </location>
</feature>
<keyword evidence="8 32" id="KW-1170">Fusion of virus membrane with host endosomal membrane</keyword>
<feature type="region of interest" description="MPER; binding to GalCer" evidence="32">
    <location>
        <begin position="665"/>
        <end position="686"/>
    </location>
</feature>
<comment type="domain">
    <text evidence="32 33">The 17 amino acids long immunosuppressive region is present in many retroviral envelope proteins. Synthetic peptides derived from this relatively conserved sequence inhibit immune function in vitro and in vivo.</text>
</comment>
<feature type="lipid moiety-binding region" description="S-palmitoyl cysteine; by host" evidence="32">
    <location>
        <position position="767"/>
    </location>
</feature>
<dbReference type="GO" id="GO:0019031">
    <property type="term" value="C:viral envelope"/>
    <property type="evidence" value="ECO:0007669"/>
    <property type="project" value="UniProtKB-KW"/>
</dbReference>
<evidence type="ECO:0000256" key="14">
    <source>
        <dbReference type="ARBA" id="ARBA00022692"/>
    </source>
</evidence>
<keyword evidence="11 32" id="KW-0945">Host-virus interaction</keyword>
<keyword evidence="20 32" id="KW-0261">Viral envelope protein</keyword>
<dbReference type="InterPro" id="IPR036377">
    <property type="entry name" value="Gp120_core_sf"/>
</dbReference>
<feature type="topological domain" description="Cytoplasmic" evidence="32">
    <location>
        <begin position="709"/>
        <end position="866"/>
    </location>
</feature>
<dbReference type="FunFam" id="1.10.287.210:FF:000001">
    <property type="entry name" value="Envelope glycoprotein gp160"/>
    <property type="match status" value="1"/>
</dbReference>
<feature type="disulfide bond" evidence="32">
    <location>
        <begin position="53"/>
        <end position="73"/>
    </location>
</feature>
<keyword evidence="31 32" id="KW-1160">Virus entry into host cell</keyword>
<dbReference type="EMBL" id="MG901717">
    <property type="protein sequence ID" value="AYX65045.1"/>
    <property type="molecule type" value="Genomic_RNA"/>
</dbReference>
<dbReference type="GO" id="GO:0019082">
    <property type="term" value="P:viral protein processing"/>
    <property type="evidence" value="ECO:0007669"/>
    <property type="project" value="UniProtKB-UniRule"/>
</dbReference>
<dbReference type="GO" id="GO:0020002">
    <property type="term" value="C:host cell plasma membrane"/>
    <property type="evidence" value="ECO:0007669"/>
    <property type="project" value="UniProtKB-SubCell"/>
</dbReference>
<evidence type="ECO:0000256" key="5">
    <source>
        <dbReference type="ARBA" id="ARBA00004578"/>
    </source>
</evidence>
<proteinExistence type="inferred from homology"/>
<keyword evidence="10 32" id="KW-1165">Clathrin-mediated endocytosis of virus by host</keyword>
<keyword evidence="7 32" id="KW-1168">Fusion of virus membrane with host membrane</keyword>
<feature type="disulfide bond" evidence="32">
    <location>
        <begin position="601"/>
        <end position="607"/>
    </location>
</feature>
<feature type="transmembrane region" description="Helical" evidence="33">
    <location>
        <begin position="12"/>
        <end position="29"/>
    </location>
</feature>
<feature type="region of interest" description="CD4-binding loop" evidence="32">
    <location>
        <begin position="365"/>
        <end position="375"/>
    </location>
</feature>
<comment type="similarity">
    <text evidence="32">Belongs to the HIV-1 env protein family.</text>
</comment>
<evidence type="ECO:0000256" key="16">
    <source>
        <dbReference type="ARBA" id="ARBA00022729"/>
    </source>
</evidence>
<evidence type="ECO:0000256" key="1">
    <source>
        <dbReference type="ARBA" id="ARBA00004402"/>
    </source>
</evidence>
<comment type="function">
    <text evidence="32">Transmembrane protein gp41: Acts as a class I viral fusion protein. Under the current model, the protein has at least 3 conformational states: pre-fusion native state, pre-hairpin intermediate state, and post-fusion hairpin state. During fusion of viral and target intracellular membranes, the coiled coil regions (heptad repeats) assume a trimer-of-hairpins structure, positioning the fusion peptide in close proximity to the C-terminal region of the ectodomain. The formation of this structure appears to drive apposition and subsequent fusion of viral and target cell membranes. Complete fusion occurs in host cell endosomes and is dynamin-dependent, however some lipid transfer might occur at the plasma membrane. The virus undergoes clathrin-dependent internalization long before endosomal fusion, thus minimizing the surface exposure of conserved viral epitopes during fusion and reducing the efficacy of inhibitors targeting these epitopes. Membranes fusion leads to delivery of the nucleocapsid into the cytoplasm.</text>
</comment>
<evidence type="ECO:0000256" key="20">
    <source>
        <dbReference type="ARBA" id="ARBA00022879"/>
    </source>
</evidence>
<accession>A0A3G5PTF2</accession>
<evidence type="ECO:0000256" key="17">
    <source>
        <dbReference type="ARBA" id="ARBA00022804"/>
    </source>
</evidence>
<keyword evidence="14 32" id="KW-0812">Transmembrane</keyword>
<feature type="chain" id="PRO_5023404265" description="Transmembrane protein gp41" evidence="32">
    <location>
        <begin position="514"/>
        <end position="866"/>
    </location>
</feature>
<keyword evidence="17 32" id="KW-1161">Viral attachment to host cell</keyword>
<evidence type="ECO:0000256" key="6">
    <source>
        <dbReference type="ARBA" id="ARBA00004650"/>
    </source>
</evidence>
<evidence type="ECO:0000256" key="9">
    <source>
        <dbReference type="ARBA" id="ARBA00022511"/>
    </source>
</evidence>
<evidence type="ECO:0000256" key="21">
    <source>
        <dbReference type="ARBA" id="ARBA00022890"/>
    </source>
</evidence>
<keyword evidence="25 32" id="KW-0472">Membrane</keyword>
<feature type="domain" description="Human immunodeficiency virus 1 envelope glycoprotein Gp120" evidence="34">
    <location>
        <begin position="33"/>
        <end position="513"/>
    </location>
</feature>
<keyword evidence="26 32" id="KW-0564">Palmitate</keyword>
<evidence type="ECO:0000256" key="23">
    <source>
        <dbReference type="ARBA" id="ARBA00023046"/>
    </source>
</evidence>
<feature type="transmembrane region" description="Helical" evidence="33">
    <location>
        <begin position="514"/>
        <end position="538"/>
    </location>
</feature>
<dbReference type="Gene3D" id="1.20.5.490">
    <property type="entry name" value="Single helix bin"/>
    <property type="match status" value="1"/>
</dbReference>
<dbReference type="GO" id="GO:0005198">
    <property type="term" value="F:structural molecule activity"/>
    <property type="evidence" value="ECO:0007669"/>
    <property type="project" value="UniProtKB-UniRule"/>
</dbReference>
<comment type="function">
    <text evidence="32">Surface protein gp120: Attaches the virus to the host lymphoid cell by binding to the primary receptor CD4. This interaction induces a structural rearrangement creating a high affinity binding site for a chemokine coreceptor like CXCR4 and/or CCR5. Acts as a ligand for CD209/DC-SIGN and CLEC4M/DC-SIGNR, which are respectively found on dendritic cells (DCs), and on endothelial cells of liver sinusoids and lymph node sinuses. These interactions allow capture of viral particles at mucosal surfaces by these cells and subsequent transmission to permissive cells. HIV subverts the migration properties of dendritic cells to gain access to CD4+ T-cells in lymph nodes. Virus transmission to permissive T-cells occurs either in trans (without DCs infection, through viral capture and transmission), or in cis (following DCs productive infection, through the usual CD4-gp120 interaction), thereby inducing a robust infection. In trans infection, bound virions remain infectious over days and it is proposed that they are not degraded, but protected in non-lysosomal acidic organelles within the DCs close to the cell membrane thus contributing to the viral infectious potential during DCs' migration from the periphery to the lymphoid tissues. On arrival at lymphoid tissues, intact virions recycle back to DCs' cell surface allowing virus transmission to CD4+ T-cells.</text>
</comment>
<comment type="subcellular location">
    <molecule>Surface protein gp120</molecule>
    <subcellularLocation>
        <location evidence="32">Virion membrane</location>
        <topology evidence="32">Peripheral membrane protein</topology>
    </subcellularLocation>
    <subcellularLocation>
        <location evidence="32">Host cell membrane</location>
        <topology evidence="32">Peripheral membrane protein</topology>
    </subcellularLocation>
    <subcellularLocation>
        <location evidence="32">Host endosome membrane</location>
        <topology evidence="32">Single-pass type I membrane protein</topology>
    </subcellularLocation>
    <text evidence="32">The surface protein is not anchored to the viral envelope, but associates with the extravirion surface through its binding to TM. It is probably concentrated at the site of budding and incorporated into the virions possibly by contacts between the cytoplasmic tail of Env and the N-terminus of Gag.</text>
</comment>
<comment type="function">
    <text evidence="32">Envelope glycoprotein gp160: Oligomerizes in the host endoplasmic reticulum into predominantly trimers. In a second time, gp160 transits in the host Golgi, where glycosylation is completed. The precursor is then proteolytically cleaved in the trans-Golgi and thereby activated by cellular furin or furin-like proteases to produce gp120 and gp41.</text>
</comment>
<dbReference type="Pfam" id="PF00517">
    <property type="entry name" value="GP41"/>
    <property type="match status" value="1"/>
</dbReference>
<evidence type="ECO:0000256" key="24">
    <source>
        <dbReference type="ARBA" id="ARBA00023054"/>
    </source>
</evidence>
<comment type="PTM">
    <text evidence="32">Specific enzymatic cleavages in vivo yield mature proteins. Envelope glycoproteins are synthesized as a inactive precursor that is heavily N-glycosylated and processed likely by host cell furin in the Golgi to yield the mature SU and TM proteins. The cleavage site between SU and TM requires the minimal sequence [KR]-X-[KR]-R. About 2 of the 9 disulfide bonds of gp41 are reduced by P4HB/PDI, following binding to CD4 receptor.</text>
</comment>
<evidence type="ECO:0000256" key="30">
    <source>
        <dbReference type="ARBA" id="ARBA00023288"/>
    </source>
</evidence>
<evidence type="ECO:0000256" key="32">
    <source>
        <dbReference type="HAMAP-Rule" id="MF_04083"/>
    </source>
</evidence>
<feature type="disulfide bond" evidence="32">
    <location>
        <begin position="221"/>
        <end position="250"/>
    </location>
</feature>
<dbReference type="SUPFAM" id="SSF56502">
    <property type="entry name" value="gp120 core"/>
    <property type="match status" value="2"/>
</dbReference>
<feature type="transmembrane region" description="Helical" evidence="33">
    <location>
        <begin position="681"/>
        <end position="708"/>
    </location>
</feature>
<dbReference type="Gene3D" id="2.170.40.20">
    <property type="entry name" value="Human immunodeficiency virus 1, Gp160, envelope glycoprotein"/>
    <property type="match status" value="2"/>
</dbReference>
<protein>
    <recommendedName>
        <fullName evidence="32">Envelope glycoprotein gp160</fullName>
    </recommendedName>
    <alternativeName>
        <fullName evidence="32">Env polyprotein</fullName>
    </alternativeName>
    <component>
        <recommendedName>
            <fullName evidence="32">Surface protein gp120</fullName>
            <shortName evidence="32">SU</shortName>
        </recommendedName>
        <alternativeName>
            <fullName evidence="32">Glycoprotein 120</fullName>
            <shortName evidence="32">gp120</shortName>
        </alternativeName>
    </component>
    <component>
        <recommendedName>
            <fullName evidence="32">Transmembrane protein gp41</fullName>
            <shortName evidence="32">TM</shortName>
        </recommendedName>
        <alternativeName>
            <fullName evidence="32">Glycoprotein 41</fullName>
            <shortName evidence="32">gp41</shortName>
        </alternativeName>
    </component>
</protein>
<evidence type="ECO:0000256" key="26">
    <source>
        <dbReference type="ARBA" id="ARBA00023139"/>
    </source>
</evidence>
<keyword evidence="23 32" id="KW-1039">Host endosome</keyword>
<comment type="miscellaneous">
    <text evidence="32">HIV-1 lineages are divided in three main groups, M (for Major), O (for Outlier), and N (for New, or Non-M, Non-O). The vast majority of strains found worldwide belong to the group M. Group O seems to be endemic to and largely confined to Cameroon and neighboring countries in West Central Africa, where these viruses represent a small minority of HIV-1 strains. The group N is represented by a limited number of isolates from Cameroonian persons. The group M is further subdivided in 9 clades or subtypes (A to D, F to H, J and K).</text>
</comment>
<evidence type="ECO:0000256" key="13">
    <source>
        <dbReference type="ARBA" id="ARBA00022685"/>
    </source>
</evidence>
<keyword evidence="9 32" id="KW-1032">Host cell membrane</keyword>
<feature type="domain" description="Retroviral envelope protein GP41-like" evidence="35">
    <location>
        <begin position="533"/>
        <end position="723"/>
    </location>
</feature>
<evidence type="ECO:0000256" key="10">
    <source>
        <dbReference type="ARBA" id="ARBA00022570"/>
    </source>
</evidence>
<comment type="caution">
    <text evidence="32 33">Lacks conserved residue(s) required for the propagation of feature annotation.</text>
</comment>
<keyword evidence="12 32" id="KW-1162">Viral penetration into host cytoplasm</keyword>
<dbReference type="GO" id="GO:0019062">
    <property type="term" value="P:virion attachment to host cell"/>
    <property type="evidence" value="ECO:0007669"/>
    <property type="project" value="UniProtKB-UniRule"/>
</dbReference>
<keyword evidence="29 32" id="KW-0899">Viral immunoevasion</keyword>
<comment type="domain">
    <text evidence="32">The membrane proximal external region (MPER) present in gp41 is a tryptophan-rich region recognized by the antibodies 2F5, Z13, and 4E10. MPER seems to play a role in fusion.</text>
</comment>
<evidence type="ECO:0000256" key="15">
    <source>
        <dbReference type="ARBA" id="ARBA00022703"/>
    </source>
</evidence>
<evidence type="ECO:0000256" key="4">
    <source>
        <dbReference type="ARBA" id="ARBA00004563"/>
    </source>
</evidence>
<evidence type="ECO:0000256" key="28">
    <source>
        <dbReference type="ARBA" id="ARBA00023180"/>
    </source>
</evidence>
<evidence type="ECO:0000256" key="25">
    <source>
        <dbReference type="ARBA" id="ARBA00023136"/>
    </source>
</evidence>
<keyword evidence="21 32" id="KW-1164">Virus endocytosis by host</keyword>
<evidence type="ECO:0000256" key="27">
    <source>
        <dbReference type="ARBA" id="ARBA00023157"/>
    </source>
</evidence>
<dbReference type="GO" id="GO:1903911">
    <property type="term" value="P:positive regulation of receptor clustering"/>
    <property type="evidence" value="ECO:0007669"/>
    <property type="project" value="UniProtKB-UniRule"/>
</dbReference>
<evidence type="ECO:0000256" key="31">
    <source>
        <dbReference type="ARBA" id="ARBA00023296"/>
    </source>
</evidence>
<reference evidence="36" key="1">
    <citation type="journal article" date="2018" name="Cell Rep.">
        <title>Completeness of HIV-1 Envelope Glycan Shield at Transmission Determines Neutralization Breadth.</title>
        <authorList>
            <person name="Wagh K."/>
            <person name="Kreider E.F."/>
            <person name="Li Y."/>
            <person name="Barbian H.J."/>
            <person name="Learn G.H."/>
            <person name="Giorgi E."/>
            <person name="Hraber P.T."/>
            <person name="Decker T.G."/>
            <person name="Smith A.G."/>
            <person name="Gondim M.V."/>
            <person name="Gillis L."/>
            <person name="Wandzilak J."/>
            <person name="Chuang G.Y."/>
            <person name="Rawi R."/>
            <person name="Cai F."/>
            <person name="Pellegrino P."/>
            <person name="Williams I."/>
            <person name="Overbaugh J."/>
            <person name="Gao F."/>
            <person name="Kwong P.D."/>
            <person name="Haynes B.F."/>
            <person name="Shaw G.M."/>
            <person name="Borrow P."/>
            <person name="Seaman M.S."/>
            <person name="Hahn B.H."/>
            <person name="Korber B."/>
        </authorList>
    </citation>
    <scope>NUCLEOTIDE SEQUENCE</scope>
    <source>
        <strain evidence="36">CH0752_3_d0699_ipe023_4_41</strain>
    </source>
</reference>
<comment type="subcellular location">
    <subcellularLocation>
        <location evidence="3">Host cell membrane</location>
        <topology evidence="3">Peripheral membrane protein</topology>
    </subcellularLocation>
    <subcellularLocation>
        <location evidence="1">Host cell membrane</location>
        <topology evidence="1">Single-pass type I membrane protein</topology>
    </subcellularLocation>
    <subcellularLocation>
        <location evidence="2">Host endosome membrane</location>
        <topology evidence="2">Peripheral membrane protein</topology>
    </subcellularLocation>
    <subcellularLocation>
        <location evidence="5">Host endosome membrane</location>
        <topology evidence="5">Single-pass type I membrane protein</topology>
    </subcellularLocation>
    <subcellularLocation>
        <location evidence="6">Virion membrane</location>
        <topology evidence="6">Peripheral membrane protein</topology>
    </subcellularLocation>
    <subcellularLocation>
        <location evidence="4">Virion membrane</location>
        <topology evidence="4">Single-pass type I membrane protein</topology>
    </subcellularLocation>
</comment>
<evidence type="ECO:0000256" key="29">
    <source>
        <dbReference type="ARBA" id="ARBA00023280"/>
    </source>
</evidence>
<gene>
    <name evidence="32 36" type="primary">env</name>
</gene>
<evidence type="ECO:0000256" key="19">
    <source>
        <dbReference type="ARBA" id="ARBA00022870"/>
    </source>
</evidence>
<evidence type="ECO:0000256" key="8">
    <source>
        <dbReference type="ARBA" id="ARBA00022510"/>
    </source>
</evidence>
<evidence type="ECO:0000256" key="2">
    <source>
        <dbReference type="ARBA" id="ARBA00004433"/>
    </source>
</evidence>
<dbReference type="FunFam" id="2.170.40.20:FF:000003">
    <property type="entry name" value="Envelope glycoprotein gp160"/>
    <property type="match status" value="1"/>
</dbReference>
<dbReference type="SUPFAM" id="SSF58069">
    <property type="entry name" value="Virus ectodomain"/>
    <property type="match status" value="1"/>
</dbReference>